<gene>
    <name evidence="1" type="ORF">FRD01_04120</name>
</gene>
<sequence>MRVFDVVGVAVLLGWIGLMGAYAWELNFAEKGHTEVLAEGVRISAGNSWLLLTRENKEVGYVHETRTPIEDGWLLEYDFMMNVSSLGASQMIRTDVKATVDPTAVLRRAQISVQTGSAFSFDAEAWVEGKEVVLEFSLGGAKRTRRVAFNDPPRLAQSAFYQLAARENLEAGEVFEQEYFDPITMGMTSMKFEYVRRHTIDVYDTQVEAFHFVQKVINDEYDVYLDASGEVQIQELPLRIIGARVPNELGQARAQQMQREFKAGGAASDAAISVDDAIGLIRGGGGVTNTNVYQISPQGLTILGDSGAQKVVHRTEDSLRVDTALVPEPLPAAETDESYALAPALAPDELEIAKQIKPDLADASRLIVVEKAVRNLREHQAFDTLTQARRVAILLAVLREMEIPSRAVFGVEFDKEKVRPHAWIQYERDGVWVDQDPSKVTLIPSTRQVQLSAEPLLSLENYESEISRVKVERYTAEPEVKGTDADFN</sequence>
<proteinExistence type="predicted"/>
<dbReference type="KEGG" id="bbae:FRD01_04120"/>
<reference evidence="1 2" key="1">
    <citation type="submission" date="2019-08" db="EMBL/GenBank/DDBJ databases">
        <authorList>
            <person name="Liang Q."/>
        </authorList>
    </citation>
    <scope>NUCLEOTIDE SEQUENCE [LARGE SCALE GENOMIC DNA]</scope>
    <source>
        <strain evidence="1 2">V1718</strain>
    </source>
</reference>
<name>A0A5B8XS40_9DELT</name>
<dbReference type="EMBL" id="CP042467">
    <property type="protein sequence ID" value="QED26446.1"/>
    <property type="molecule type" value="Genomic_DNA"/>
</dbReference>
<dbReference type="Gene3D" id="3.10.620.30">
    <property type="match status" value="1"/>
</dbReference>
<dbReference type="Proteomes" id="UP000321595">
    <property type="component" value="Chromosome"/>
</dbReference>
<evidence type="ECO:0000313" key="2">
    <source>
        <dbReference type="Proteomes" id="UP000321595"/>
    </source>
</evidence>
<dbReference type="RefSeq" id="WP_146957888.1">
    <property type="nucleotide sequence ID" value="NZ_CP042467.1"/>
</dbReference>
<evidence type="ECO:0000313" key="1">
    <source>
        <dbReference type="EMBL" id="QED26446.1"/>
    </source>
</evidence>
<dbReference type="OrthoDB" id="1817605at2"/>
<accession>A0A5B8XS40</accession>
<protein>
    <submittedName>
        <fullName evidence="1">Transglutaminase domain-containing protein</fullName>
    </submittedName>
</protein>
<keyword evidence="2" id="KW-1185">Reference proteome</keyword>
<dbReference type="AlphaFoldDB" id="A0A5B8XS40"/>
<organism evidence="1 2">
    <name type="scientific">Microvenator marinus</name>
    <dbReference type="NCBI Taxonomy" id="2600177"/>
    <lineage>
        <taxon>Bacteria</taxon>
        <taxon>Deltaproteobacteria</taxon>
        <taxon>Bradymonadales</taxon>
        <taxon>Microvenatoraceae</taxon>
        <taxon>Microvenator</taxon>
    </lineage>
</organism>